<dbReference type="RefSeq" id="XP_024727590.1">
    <property type="nucleotide sequence ID" value="XM_024871497.1"/>
</dbReference>
<dbReference type="InParanoid" id="A0A2J6SIU2"/>
<feature type="region of interest" description="Disordered" evidence="1">
    <location>
        <begin position="911"/>
        <end position="935"/>
    </location>
</feature>
<dbReference type="STRING" id="1095630.A0A2J6SIU2"/>
<dbReference type="OrthoDB" id="3548334at2759"/>
<feature type="compositionally biased region" description="Low complexity" evidence="1">
    <location>
        <begin position="868"/>
        <end position="883"/>
    </location>
</feature>
<feature type="region of interest" description="Disordered" evidence="1">
    <location>
        <begin position="302"/>
        <end position="333"/>
    </location>
</feature>
<proteinExistence type="predicted"/>
<name>A0A2J6SIU2_9HELO</name>
<feature type="compositionally biased region" description="Low complexity" evidence="1">
    <location>
        <begin position="500"/>
        <end position="542"/>
    </location>
</feature>
<protein>
    <submittedName>
        <fullName evidence="2">Uncharacterized protein</fullName>
    </submittedName>
</protein>
<feature type="region of interest" description="Disordered" evidence="1">
    <location>
        <begin position="859"/>
        <end position="888"/>
    </location>
</feature>
<dbReference type="AlphaFoldDB" id="A0A2J6SIU2"/>
<feature type="compositionally biased region" description="Basic residues" evidence="1">
    <location>
        <begin position="543"/>
        <end position="552"/>
    </location>
</feature>
<feature type="compositionally biased region" description="Polar residues" evidence="1">
    <location>
        <begin position="354"/>
        <end position="370"/>
    </location>
</feature>
<dbReference type="Proteomes" id="UP000235371">
    <property type="component" value="Unassembled WGS sequence"/>
</dbReference>
<gene>
    <name evidence="2" type="ORF">K444DRAFT_275099</name>
</gene>
<accession>A0A2J6SIU2</accession>
<organism evidence="2 3">
    <name type="scientific">Hyaloscypha bicolor E</name>
    <dbReference type="NCBI Taxonomy" id="1095630"/>
    <lineage>
        <taxon>Eukaryota</taxon>
        <taxon>Fungi</taxon>
        <taxon>Dikarya</taxon>
        <taxon>Ascomycota</taxon>
        <taxon>Pezizomycotina</taxon>
        <taxon>Leotiomycetes</taxon>
        <taxon>Helotiales</taxon>
        <taxon>Hyaloscyphaceae</taxon>
        <taxon>Hyaloscypha</taxon>
        <taxon>Hyaloscypha bicolor</taxon>
    </lineage>
</organism>
<feature type="compositionally biased region" description="Polar residues" evidence="1">
    <location>
        <begin position="801"/>
        <end position="821"/>
    </location>
</feature>
<evidence type="ECO:0000313" key="2">
    <source>
        <dbReference type="EMBL" id="PMD50686.1"/>
    </source>
</evidence>
<feature type="compositionally biased region" description="Polar residues" evidence="1">
    <location>
        <begin position="595"/>
        <end position="606"/>
    </location>
</feature>
<feature type="region of interest" description="Disordered" evidence="1">
    <location>
        <begin position="785"/>
        <end position="821"/>
    </location>
</feature>
<reference evidence="2 3" key="1">
    <citation type="submission" date="2016-04" db="EMBL/GenBank/DDBJ databases">
        <title>A degradative enzymes factory behind the ericoid mycorrhizal symbiosis.</title>
        <authorList>
            <consortium name="DOE Joint Genome Institute"/>
            <person name="Martino E."/>
            <person name="Morin E."/>
            <person name="Grelet G."/>
            <person name="Kuo A."/>
            <person name="Kohler A."/>
            <person name="Daghino S."/>
            <person name="Barry K."/>
            <person name="Choi C."/>
            <person name="Cichocki N."/>
            <person name="Clum A."/>
            <person name="Copeland A."/>
            <person name="Hainaut M."/>
            <person name="Haridas S."/>
            <person name="Labutti K."/>
            <person name="Lindquist E."/>
            <person name="Lipzen A."/>
            <person name="Khouja H.-R."/>
            <person name="Murat C."/>
            <person name="Ohm R."/>
            <person name="Olson A."/>
            <person name="Spatafora J."/>
            <person name="Veneault-Fourrey C."/>
            <person name="Henrissat B."/>
            <person name="Grigoriev I."/>
            <person name="Martin F."/>
            <person name="Perotto S."/>
        </authorList>
    </citation>
    <scope>NUCLEOTIDE SEQUENCE [LARGE SCALE GENOMIC DNA]</scope>
    <source>
        <strain evidence="2 3">E</strain>
    </source>
</reference>
<dbReference type="GeneID" id="36579579"/>
<feature type="compositionally biased region" description="Basic residues" evidence="1">
    <location>
        <begin position="309"/>
        <end position="321"/>
    </location>
</feature>
<feature type="region of interest" description="Disordered" evidence="1">
    <location>
        <begin position="391"/>
        <end position="412"/>
    </location>
</feature>
<feature type="compositionally biased region" description="Polar residues" evidence="1">
    <location>
        <begin position="912"/>
        <end position="922"/>
    </location>
</feature>
<feature type="compositionally biased region" description="Basic and acidic residues" evidence="1">
    <location>
        <begin position="924"/>
        <end position="935"/>
    </location>
</feature>
<evidence type="ECO:0000313" key="3">
    <source>
        <dbReference type="Proteomes" id="UP000235371"/>
    </source>
</evidence>
<evidence type="ECO:0000256" key="1">
    <source>
        <dbReference type="SAM" id="MobiDB-lite"/>
    </source>
</evidence>
<keyword evidence="3" id="KW-1185">Reference proteome</keyword>
<dbReference type="EMBL" id="KZ613913">
    <property type="protein sequence ID" value="PMD50686.1"/>
    <property type="molecule type" value="Genomic_DNA"/>
</dbReference>
<feature type="compositionally biased region" description="Polar residues" evidence="1">
    <location>
        <begin position="463"/>
        <end position="477"/>
    </location>
</feature>
<feature type="compositionally biased region" description="Polar residues" evidence="1">
    <location>
        <begin position="624"/>
        <end position="660"/>
    </location>
</feature>
<sequence>MMHEIGDIRAHTQVPPFGFAPSHAAFIPEPPLSPTHEHLNLQSSPIREHAFFQPSPHRYKSLFQDMSSPLPVEQLLLHKFINNLPTHSPSPFKTDIFVENPEQKRKLVERPVFLKERDQYDENGVPVRCVEMAMVYDKPPKHRAHCVMVGSSKIDADVPGQPAVEFPCSIWTRKYPAGWDGIYLNEAGKLVNHEFNSRSRNLVWMYSAAACVVMQGVEKSIECVVPQKVVEFNGGQIDLEPAWEDVVNALKEECIRRVQGVCTFQQPQVTGQAFWRQGFQQQVFSQQVLPPQMLMQLANIENHLPPKNIPRRTQKTPKKSKKEQVPCPPQQASPFQKFVSHALERSTSDAGAFTSGNNMKTPNSGNEYQTAVPQREGHFEHPHLGHPLGWDDGPILPGFGRPYQEGIGGPSAQEAVEAHGQENNVPSQVVQPISHSLQNNDISLEQEDQSKPKRKRAPANKKQPTQIVQELSGQSDQVAEAETPPASGKAGTKRKNSISTRTPAKKTTAAKTGATTAPVTKTPTAKMPATKTPSSKTPATKTPAKKRGRPPKKATPSSEVRGDGSETGEASETEDGMRDNVSEQQVQFGPPLPSDPSTGLETQQGMRDNGPKQPVQYELPLPSHPSTGFETQQRRMSQSVQNHGFTANPTNQPQMSLPVWNNPQKSNLFDLHGSSAIKPHFQASQIYHQIRNIDAEQIRLFRTCPNVIVNPAGYLECQHQIGELGRMRDALSSMMPAHLFPMYPVAWNNGFQPNYGLYPTHQNDGQVHLNGQVFPVQQNDSFQYGSSQMSSMQQNNGSYQPHSQMSGPQWYNDSERSSTPGNYLPSATLSFTQPAEFQQGAQATVTLPNDSAMSSMNVGGPGLNLNIPQSTTSPTPQYPSPTQIGLAEFPEEQVQRARSSVKLTLEKPFYGLSNSSSWTQQQEGDDRMTGDDLGF</sequence>
<feature type="region of interest" description="Disordered" evidence="1">
    <location>
        <begin position="443"/>
        <end position="660"/>
    </location>
</feature>
<feature type="compositionally biased region" description="Low complexity" evidence="1">
    <location>
        <begin position="785"/>
        <end position="800"/>
    </location>
</feature>
<feature type="region of interest" description="Disordered" evidence="1">
    <location>
        <begin position="349"/>
        <end position="370"/>
    </location>
</feature>